<evidence type="ECO:0000313" key="2">
    <source>
        <dbReference type="Proteomes" id="UP001057375"/>
    </source>
</evidence>
<reference evidence="1" key="1">
    <citation type="submission" date="2022-03" db="EMBL/GenBank/DDBJ databases">
        <title>Draft genome sequence of Aduncisulcus paluster, a free-living microaerophilic Fornicata.</title>
        <authorList>
            <person name="Yuyama I."/>
            <person name="Kume K."/>
            <person name="Tamura T."/>
            <person name="Inagaki Y."/>
            <person name="Hashimoto T."/>
        </authorList>
    </citation>
    <scope>NUCLEOTIDE SEQUENCE</scope>
    <source>
        <strain evidence="1">NY0171</strain>
    </source>
</reference>
<organism evidence="1 2">
    <name type="scientific">Aduncisulcus paluster</name>
    <dbReference type="NCBI Taxonomy" id="2918883"/>
    <lineage>
        <taxon>Eukaryota</taxon>
        <taxon>Metamonada</taxon>
        <taxon>Carpediemonas-like organisms</taxon>
        <taxon>Aduncisulcus</taxon>
    </lineage>
</organism>
<dbReference type="EMBL" id="BQXS01003192">
    <property type="protein sequence ID" value="GKT33817.1"/>
    <property type="molecule type" value="Genomic_DNA"/>
</dbReference>
<dbReference type="Proteomes" id="UP001057375">
    <property type="component" value="Unassembled WGS sequence"/>
</dbReference>
<sequence>TTVDYFGDEFKCFENVEAVYKKTHNVTLDTADIIHYLYELCVVATEEEIIEGILALK</sequence>
<gene>
    <name evidence="1" type="ORF">ADUPG1_002654</name>
</gene>
<accession>A0ABQ5KMR7</accession>
<protein>
    <submittedName>
        <fullName evidence="1">Uncharacterized protein</fullName>
    </submittedName>
</protein>
<feature type="non-terminal residue" evidence="1">
    <location>
        <position position="1"/>
    </location>
</feature>
<keyword evidence="2" id="KW-1185">Reference proteome</keyword>
<name>A0ABQ5KMR7_9EUKA</name>
<evidence type="ECO:0000313" key="1">
    <source>
        <dbReference type="EMBL" id="GKT33817.1"/>
    </source>
</evidence>
<comment type="caution">
    <text evidence="1">The sequence shown here is derived from an EMBL/GenBank/DDBJ whole genome shotgun (WGS) entry which is preliminary data.</text>
</comment>
<proteinExistence type="predicted"/>